<evidence type="ECO:0000313" key="1">
    <source>
        <dbReference type="EMBL" id="PIX03288.1"/>
    </source>
</evidence>
<gene>
    <name evidence="1" type="ORF">COZ78_01125</name>
</gene>
<comment type="caution">
    <text evidence="1">The sequence shown here is derived from an EMBL/GenBank/DDBJ whole genome shotgun (WGS) entry which is preliminary data.</text>
</comment>
<proteinExistence type="predicted"/>
<dbReference type="EMBL" id="PFHV01000031">
    <property type="protein sequence ID" value="PIX03288.1"/>
    <property type="molecule type" value="Genomic_DNA"/>
</dbReference>
<organism evidence="1 2">
    <name type="scientific">bacterium (Candidatus Gribaldobacteria) CG_4_8_14_3_um_filter_42_11</name>
    <dbReference type="NCBI Taxonomy" id="2014267"/>
    <lineage>
        <taxon>Bacteria</taxon>
        <taxon>Candidatus Gribaldobacteria</taxon>
    </lineage>
</organism>
<evidence type="ECO:0000313" key="2">
    <source>
        <dbReference type="Proteomes" id="UP000230505"/>
    </source>
</evidence>
<name>A0A2M7IYP3_9BACT</name>
<accession>A0A2M7IYP3</accession>
<protein>
    <submittedName>
        <fullName evidence="1">Uncharacterized protein</fullName>
    </submittedName>
</protein>
<dbReference type="AlphaFoldDB" id="A0A2M7IYP3"/>
<sequence>MNPSFRALTTVRPTRGGPLGSIENIITYFFNKTKIRDLSSKEISDIRVQLRSVVSIYNIAYRNNSVKENKKEQAHRL</sequence>
<reference evidence="2" key="1">
    <citation type="submission" date="2017-09" db="EMBL/GenBank/DDBJ databases">
        <title>Depth-based differentiation of microbial function through sediment-hosted aquifers and enrichment of novel symbionts in the deep terrestrial subsurface.</title>
        <authorList>
            <person name="Probst A.J."/>
            <person name="Ladd B."/>
            <person name="Jarett J.K."/>
            <person name="Geller-Mcgrath D.E."/>
            <person name="Sieber C.M.K."/>
            <person name="Emerson J.B."/>
            <person name="Anantharaman K."/>
            <person name="Thomas B.C."/>
            <person name="Malmstrom R."/>
            <person name="Stieglmeier M."/>
            <person name="Klingl A."/>
            <person name="Woyke T."/>
            <person name="Ryan C.M."/>
            <person name="Banfield J.F."/>
        </authorList>
    </citation>
    <scope>NUCLEOTIDE SEQUENCE [LARGE SCALE GENOMIC DNA]</scope>
</reference>
<dbReference type="Proteomes" id="UP000230505">
    <property type="component" value="Unassembled WGS sequence"/>
</dbReference>